<dbReference type="InterPro" id="IPR015421">
    <property type="entry name" value="PyrdxlP-dep_Trfase_major"/>
</dbReference>
<dbReference type="SUPFAM" id="SSF53383">
    <property type="entry name" value="PLP-dependent transferases"/>
    <property type="match status" value="1"/>
</dbReference>
<dbReference type="RefSeq" id="WP_111421377.1">
    <property type="nucleotide sequence ID" value="NZ_NPEX01000218.1"/>
</dbReference>
<dbReference type="EMBL" id="NPEX01000218">
    <property type="protein sequence ID" value="RAI40754.1"/>
    <property type="molecule type" value="Genomic_DNA"/>
</dbReference>
<dbReference type="AlphaFoldDB" id="A0A327KS43"/>
<keyword evidence="7" id="KW-1185">Reference proteome</keyword>
<evidence type="ECO:0000256" key="2">
    <source>
        <dbReference type="ARBA" id="ARBA00006490"/>
    </source>
</evidence>
<feature type="non-terminal residue" evidence="6">
    <location>
        <position position="1"/>
    </location>
</feature>
<gene>
    <name evidence="6" type="ORF">CH341_23145</name>
</gene>
<dbReference type="Pfam" id="PF00266">
    <property type="entry name" value="Aminotran_5"/>
    <property type="match status" value="1"/>
</dbReference>
<keyword evidence="3" id="KW-0663">Pyridoxal phosphate</keyword>
<dbReference type="Gene3D" id="3.40.640.10">
    <property type="entry name" value="Type I PLP-dependent aspartate aminotransferase-like (Major domain)"/>
    <property type="match status" value="1"/>
</dbReference>
<evidence type="ECO:0000259" key="5">
    <source>
        <dbReference type="Pfam" id="PF00266"/>
    </source>
</evidence>
<name>A0A327KS43_9BRAD</name>
<accession>A0A327KS43</accession>
<comment type="similarity">
    <text evidence="2">Belongs to the class-V pyridoxal-phosphate-dependent aminotransferase family. NifS/IscS subfamily.</text>
</comment>
<evidence type="ECO:0000256" key="3">
    <source>
        <dbReference type="ARBA" id="ARBA00022898"/>
    </source>
</evidence>
<reference evidence="6 7" key="1">
    <citation type="submission" date="2017-07" db="EMBL/GenBank/DDBJ databases">
        <title>Draft Genome Sequences of Select Purple Nonsulfur Bacteria.</title>
        <authorList>
            <person name="Lasarre B."/>
            <person name="Mckinlay J.B."/>
        </authorList>
    </citation>
    <scope>NUCLEOTIDE SEQUENCE [LARGE SCALE GENOMIC DNA]</scope>
    <source>
        <strain evidence="6 7">DSM 5909</strain>
    </source>
</reference>
<comment type="catalytic activity">
    <reaction evidence="4">
        <text>(sulfur carrier)-H + L-cysteine = (sulfur carrier)-SH + L-alanine</text>
        <dbReference type="Rhea" id="RHEA:43892"/>
        <dbReference type="Rhea" id="RHEA-COMP:14737"/>
        <dbReference type="Rhea" id="RHEA-COMP:14739"/>
        <dbReference type="ChEBI" id="CHEBI:29917"/>
        <dbReference type="ChEBI" id="CHEBI:35235"/>
        <dbReference type="ChEBI" id="CHEBI:57972"/>
        <dbReference type="ChEBI" id="CHEBI:64428"/>
        <dbReference type="EC" id="2.8.1.7"/>
    </reaction>
</comment>
<dbReference type="Gene3D" id="3.90.1150.10">
    <property type="entry name" value="Aspartate Aminotransferase, domain 1"/>
    <property type="match status" value="1"/>
</dbReference>
<sequence>AGRRGIVTTALEHPATEECCRLLERAGHRVRRVAPQADGGVAADDVIAALDETTALVTVIHAQNEIGTLQPVGEIFHAARRRGAWTHADAAQSLGKVPVDVDALGADLLTVAGHKLYAPKGVGALYVRRGVALPPLLAGAGQEHGMRPGTENVAFIVALGAACRIAAQKLDRDAVRIGALAGQLLHRLQRAVPGLVLTGRPEQRLPNTLNLLFPGVSGRALLEACPNVLASTGSACHAGSEEPSAVLLALGIGREAALGAVRLSLGRATTAADVEAAADHLAAAWRRLRSAAAPAAAPRFSGALS</sequence>
<dbReference type="InterPro" id="IPR015424">
    <property type="entry name" value="PyrdxlP-dep_Trfase"/>
</dbReference>
<evidence type="ECO:0000256" key="4">
    <source>
        <dbReference type="ARBA" id="ARBA00050776"/>
    </source>
</evidence>
<evidence type="ECO:0000313" key="6">
    <source>
        <dbReference type="EMBL" id="RAI40754.1"/>
    </source>
</evidence>
<evidence type="ECO:0000313" key="7">
    <source>
        <dbReference type="Proteomes" id="UP000249130"/>
    </source>
</evidence>
<dbReference type="InterPro" id="IPR015422">
    <property type="entry name" value="PyrdxlP-dep_Trfase_small"/>
</dbReference>
<comment type="cofactor">
    <cofactor evidence="1">
        <name>pyridoxal 5'-phosphate</name>
        <dbReference type="ChEBI" id="CHEBI:597326"/>
    </cofactor>
</comment>
<evidence type="ECO:0000256" key="1">
    <source>
        <dbReference type="ARBA" id="ARBA00001933"/>
    </source>
</evidence>
<proteinExistence type="inferred from homology"/>
<dbReference type="OrthoDB" id="9808002at2"/>
<dbReference type="Proteomes" id="UP000249130">
    <property type="component" value="Unassembled WGS sequence"/>
</dbReference>
<organism evidence="6 7">
    <name type="scientific">Rhodoplanes roseus</name>
    <dbReference type="NCBI Taxonomy" id="29409"/>
    <lineage>
        <taxon>Bacteria</taxon>
        <taxon>Pseudomonadati</taxon>
        <taxon>Pseudomonadota</taxon>
        <taxon>Alphaproteobacteria</taxon>
        <taxon>Hyphomicrobiales</taxon>
        <taxon>Nitrobacteraceae</taxon>
        <taxon>Rhodoplanes</taxon>
    </lineage>
</organism>
<protein>
    <submittedName>
        <fullName evidence="6">Cysteine desulfurase NifS</fullName>
    </submittedName>
</protein>
<dbReference type="GO" id="GO:0031071">
    <property type="term" value="F:cysteine desulfurase activity"/>
    <property type="evidence" value="ECO:0007669"/>
    <property type="project" value="UniProtKB-EC"/>
</dbReference>
<feature type="domain" description="Aminotransferase class V" evidence="5">
    <location>
        <begin position="4"/>
        <end position="276"/>
    </location>
</feature>
<dbReference type="PANTHER" id="PTHR11601">
    <property type="entry name" value="CYSTEINE DESULFURYLASE FAMILY MEMBER"/>
    <property type="match status" value="1"/>
</dbReference>
<comment type="caution">
    <text evidence="6">The sequence shown here is derived from an EMBL/GenBank/DDBJ whole genome shotgun (WGS) entry which is preliminary data.</text>
</comment>
<dbReference type="PANTHER" id="PTHR11601:SF34">
    <property type="entry name" value="CYSTEINE DESULFURASE"/>
    <property type="match status" value="1"/>
</dbReference>
<dbReference type="InterPro" id="IPR000192">
    <property type="entry name" value="Aminotrans_V_dom"/>
</dbReference>